<dbReference type="InterPro" id="IPR013448">
    <property type="entry name" value="L-rhamnose_mutarotase"/>
</dbReference>
<dbReference type="NCBIfam" id="TIGR02625">
    <property type="entry name" value="YiiL_rotase"/>
    <property type="match status" value="1"/>
</dbReference>
<accession>A0A382YSN0</accession>
<proteinExistence type="inferred from homology"/>
<evidence type="ECO:0000256" key="1">
    <source>
        <dbReference type="ARBA" id="ARBA00022490"/>
    </source>
</evidence>
<dbReference type="PANTHER" id="PTHR34389:SF2">
    <property type="entry name" value="L-RHAMNOSE MUTAROTASE"/>
    <property type="match status" value="1"/>
</dbReference>
<evidence type="ECO:0008006" key="6">
    <source>
        <dbReference type="Google" id="ProtNLM"/>
    </source>
</evidence>
<dbReference type="GO" id="GO:0005737">
    <property type="term" value="C:cytoplasm"/>
    <property type="evidence" value="ECO:0007669"/>
    <property type="project" value="InterPro"/>
</dbReference>
<evidence type="ECO:0000256" key="2">
    <source>
        <dbReference type="ARBA" id="ARBA00023235"/>
    </source>
</evidence>
<sequence>MNEKNTEKFAFKMQLNQGEAEAYQKRHDEIWPELVDLLHDAGISDYSIFLDEETHILFGVLRRTKNHKMNQLPEQEVMQRWWKFMGDIMKTNSDGSPWVQPLKQVFYIN</sequence>
<keyword evidence="2" id="KW-0413">Isomerase</keyword>
<name>A0A382YSN0_9ZZZZ</name>
<evidence type="ECO:0000256" key="3">
    <source>
        <dbReference type="ARBA" id="ARBA00023277"/>
    </source>
</evidence>
<reference evidence="5" key="1">
    <citation type="submission" date="2018-05" db="EMBL/GenBank/DDBJ databases">
        <authorList>
            <person name="Lanie J.A."/>
            <person name="Ng W.-L."/>
            <person name="Kazmierczak K.M."/>
            <person name="Andrzejewski T.M."/>
            <person name="Davidsen T.M."/>
            <person name="Wayne K.J."/>
            <person name="Tettelin H."/>
            <person name="Glass J.I."/>
            <person name="Rusch D."/>
            <person name="Podicherti R."/>
            <person name="Tsui H.-C.T."/>
            <person name="Winkler M.E."/>
        </authorList>
    </citation>
    <scope>NUCLEOTIDE SEQUENCE</scope>
</reference>
<protein>
    <recommendedName>
        <fullName evidence="6">L-rhamnose mutarotase</fullName>
    </recommendedName>
</protein>
<dbReference type="GO" id="GO:0016857">
    <property type="term" value="F:racemase and epimerase activity, acting on carbohydrates and derivatives"/>
    <property type="evidence" value="ECO:0007669"/>
    <property type="project" value="InterPro"/>
</dbReference>
<dbReference type="Gene3D" id="3.30.70.100">
    <property type="match status" value="1"/>
</dbReference>
<evidence type="ECO:0000256" key="4">
    <source>
        <dbReference type="ARBA" id="ARBA00023308"/>
    </source>
</evidence>
<evidence type="ECO:0000313" key="5">
    <source>
        <dbReference type="EMBL" id="SVD86286.1"/>
    </source>
</evidence>
<dbReference type="SUPFAM" id="SSF54909">
    <property type="entry name" value="Dimeric alpha+beta barrel"/>
    <property type="match status" value="1"/>
</dbReference>
<dbReference type="EMBL" id="UINC01178237">
    <property type="protein sequence ID" value="SVD86286.1"/>
    <property type="molecule type" value="Genomic_DNA"/>
</dbReference>
<gene>
    <name evidence="5" type="ORF">METZ01_LOCUS439140</name>
</gene>
<dbReference type="Pfam" id="PF05336">
    <property type="entry name" value="rhaM"/>
    <property type="match status" value="1"/>
</dbReference>
<dbReference type="AlphaFoldDB" id="A0A382YSN0"/>
<organism evidence="5">
    <name type="scientific">marine metagenome</name>
    <dbReference type="NCBI Taxonomy" id="408172"/>
    <lineage>
        <taxon>unclassified sequences</taxon>
        <taxon>metagenomes</taxon>
        <taxon>ecological metagenomes</taxon>
    </lineage>
</organism>
<keyword evidence="4" id="KW-0684">Rhamnose metabolism</keyword>
<dbReference type="HAMAP" id="MF_01663">
    <property type="entry name" value="L_rham_rotase"/>
    <property type="match status" value="1"/>
</dbReference>
<keyword evidence="1" id="KW-0963">Cytoplasm</keyword>
<dbReference type="InterPro" id="IPR008000">
    <property type="entry name" value="Rham/fucose_mutarotase"/>
</dbReference>
<dbReference type="InterPro" id="IPR011008">
    <property type="entry name" value="Dimeric_a/b-barrel"/>
</dbReference>
<dbReference type="PANTHER" id="PTHR34389">
    <property type="entry name" value="L-RHAMNOSE MUTAROTASE"/>
    <property type="match status" value="1"/>
</dbReference>
<dbReference type="GO" id="GO:0019301">
    <property type="term" value="P:rhamnose catabolic process"/>
    <property type="evidence" value="ECO:0007669"/>
    <property type="project" value="TreeGrafter"/>
</dbReference>
<keyword evidence="3" id="KW-0119">Carbohydrate metabolism</keyword>